<name>A0A3B4F0W8_9CICH</name>
<dbReference type="InterPro" id="IPR013106">
    <property type="entry name" value="Ig_V-set"/>
</dbReference>
<feature type="region of interest" description="Disordered" evidence="1">
    <location>
        <begin position="214"/>
        <end position="240"/>
    </location>
</feature>
<evidence type="ECO:0000256" key="2">
    <source>
        <dbReference type="SAM" id="Phobius"/>
    </source>
</evidence>
<proteinExistence type="predicted"/>
<dbReference type="PROSITE" id="PS50835">
    <property type="entry name" value="IG_LIKE"/>
    <property type="match status" value="1"/>
</dbReference>
<keyword evidence="2" id="KW-0812">Transmembrane</keyword>
<dbReference type="GeneTree" id="ENSGT00530000069385"/>
<dbReference type="InterPro" id="IPR013783">
    <property type="entry name" value="Ig-like_fold"/>
</dbReference>
<dbReference type="Ensembl" id="ENSPNYT00000003349.1">
    <property type="protein sequence ID" value="ENSPNYP00000003264.1"/>
    <property type="gene ID" value="ENSPNYG00000002555.1"/>
</dbReference>
<feature type="transmembrane region" description="Helical" evidence="2">
    <location>
        <begin position="151"/>
        <end position="174"/>
    </location>
</feature>
<evidence type="ECO:0000313" key="5">
    <source>
        <dbReference type="Ensembl" id="ENSPNYP00000003264.1"/>
    </source>
</evidence>
<protein>
    <submittedName>
        <fullName evidence="5">Uncharacterized LOC102203680</fullName>
    </submittedName>
</protein>
<dbReference type="InterPro" id="IPR036179">
    <property type="entry name" value="Ig-like_dom_sf"/>
</dbReference>
<reference evidence="5" key="1">
    <citation type="submission" date="2023-09" db="UniProtKB">
        <authorList>
            <consortium name="Ensembl"/>
        </authorList>
    </citation>
    <scope>IDENTIFICATION</scope>
</reference>
<evidence type="ECO:0000256" key="3">
    <source>
        <dbReference type="SAM" id="SignalP"/>
    </source>
</evidence>
<keyword evidence="2" id="KW-1133">Transmembrane helix</keyword>
<evidence type="ECO:0000256" key="1">
    <source>
        <dbReference type="SAM" id="MobiDB-lite"/>
    </source>
</evidence>
<keyword evidence="3" id="KW-0732">Signal</keyword>
<sequence length="240" mass="26907">MIWIQYLAFLWAVVITQIGFAHSEILFLKRHEGESVVLPCEIEHRDPSPLGVYLKRTWLNHKEVLFKYTKEDFTVDNSADKSRISVSGDPSLHSVNITISQLNASDTDRYYCEFVVENLSSADEKIPSKTEFFLLVGAGGHWCGCSSYSSLLYVLSSAVGVLLLLLLLTGCVLCKGKARHNAKSRSPAPIYEEMKSPSQKEANLRLKDIGCSEYRDSPAKRSSSENHYETPRAALNSIRT</sequence>
<dbReference type="AlphaFoldDB" id="A0A3B4F0W8"/>
<dbReference type="PANTHER" id="PTHR15343:SF0">
    <property type="entry name" value="T-CELL ANTIGEN CD7"/>
    <property type="match status" value="1"/>
</dbReference>
<evidence type="ECO:0000259" key="4">
    <source>
        <dbReference type="PROSITE" id="PS50835"/>
    </source>
</evidence>
<feature type="signal peptide" evidence="3">
    <location>
        <begin position="1"/>
        <end position="23"/>
    </location>
</feature>
<feature type="compositionally biased region" description="Basic and acidic residues" evidence="1">
    <location>
        <begin position="214"/>
        <end position="230"/>
    </location>
</feature>
<dbReference type="InterPro" id="IPR039090">
    <property type="entry name" value="CD7"/>
</dbReference>
<dbReference type="InterPro" id="IPR007110">
    <property type="entry name" value="Ig-like_dom"/>
</dbReference>
<keyword evidence="2" id="KW-0472">Membrane</keyword>
<accession>A0A3B4F0W8</accession>
<dbReference type="SUPFAM" id="SSF48726">
    <property type="entry name" value="Immunoglobulin"/>
    <property type="match status" value="1"/>
</dbReference>
<dbReference type="GO" id="GO:0016020">
    <property type="term" value="C:membrane"/>
    <property type="evidence" value="ECO:0007669"/>
    <property type="project" value="InterPro"/>
</dbReference>
<dbReference type="Pfam" id="PF07686">
    <property type="entry name" value="V-set"/>
    <property type="match status" value="1"/>
</dbReference>
<dbReference type="GO" id="GO:0002250">
    <property type="term" value="P:adaptive immune response"/>
    <property type="evidence" value="ECO:0007669"/>
    <property type="project" value="InterPro"/>
</dbReference>
<feature type="domain" description="Ig-like" evidence="4">
    <location>
        <begin position="32"/>
        <end position="112"/>
    </location>
</feature>
<dbReference type="GO" id="GO:0038023">
    <property type="term" value="F:signaling receptor activity"/>
    <property type="evidence" value="ECO:0007669"/>
    <property type="project" value="InterPro"/>
</dbReference>
<feature type="chain" id="PRO_5017302153" evidence="3">
    <location>
        <begin position="24"/>
        <end position="240"/>
    </location>
</feature>
<dbReference type="SMART" id="SM00406">
    <property type="entry name" value="IGv"/>
    <property type="match status" value="1"/>
</dbReference>
<dbReference type="PANTHER" id="PTHR15343">
    <property type="entry name" value="CD7"/>
    <property type="match status" value="1"/>
</dbReference>
<organism evidence="5">
    <name type="scientific">Pundamilia nyererei</name>
    <dbReference type="NCBI Taxonomy" id="303518"/>
    <lineage>
        <taxon>Eukaryota</taxon>
        <taxon>Metazoa</taxon>
        <taxon>Chordata</taxon>
        <taxon>Craniata</taxon>
        <taxon>Vertebrata</taxon>
        <taxon>Euteleostomi</taxon>
        <taxon>Actinopterygii</taxon>
        <taxon>Neopterygii</taxon>
        <taxon>Teleostei</taxon>
        <taxon>Neoteleostei</taxon>
        <taxon>Acanthomorphata</taxon>
        <taxon>Ovalentaria</taxon>
        <taxon>Cichlomorphae</taxon>
        <taxon>Cichliformes</taxon>
        <taxon>Cichlidae</taxon>
        <taxon>African cichlids</taxon>
        <taxon>Pseudocrenilabrinae</taxon>
        <taxon>Haplochromini</taxon>
        <taxon>Pundamilia</taxon>
    </lineage>
</organism>
<dbReference type="Gene3D" id="2.60.40.10">
    <property type="entry name" value="Immunoglobulins"/>
    <property type="match status" value="1"/>
</dbReference>